<dbReference type="Gene3D" id="3.10.180.10">
    <property type="entry name" value="2,3-Dihydroxybiphenyl 1,2-Dioxygenase, domain 1"/>
    <property type="match status" value="1"/>
</dbReference>
<dbReference type="GO" id="GO:0004493">
    <property type="term" value="F:methylmalonyl-CoA epimerase activity"/>
    <property type="evidence" value="ECO:0007669"/>
    <property type="project" value="TreeGrafter"/>
</dbReference>
<accession>A0A6J6C7T0</accession>
<dbReference type="PANTHER" id="PTHR43048:SF6">
    <property type="entry name" value="BLR8189 PROTEIN"/>
    <property type="match status" value="1"/>
</dbReference>
<proteinExistence type="predicted"/>
<evidence type="ECO:0000256" key="1">
    <source>
        <dbReference type="ARBA" id="ARBA00022723"/>
    </source>
</evidence>
<dbReference type="InterPro" id="IPR004360">
    <property type="entry name" value="Glyas_Fos-R_dOase_dom"/>
</dbReference>
<dbReference type="GO" id="GO:0046491">
    <property type="term" value="P:L-methylmalonyl-CoA metabolic process"/>
    <property type="evidence" value="ECO:0007669"/>
    <property type="project" value="TreeGrafter"/>
</dbReference>
<dbReference type="EMBL" id="CAEZSV010000019">
    <property type="protein sequence ID" value="CAB4547135.1"/>
    <property type="molecule type" value="Genomic_DNA"/>
</dbReference>
<feature type="domain" description="VOC" evidence="2">
    <location>
        <begin position="6"/>
        <end position="147"/>
    </location>
</feature>
<dbReference type="GO" id="GO:0046872">
    <property type="term" value="F:metal ion binding"/>
    <property type="evidence" value="ECO:0007669"/>
    <property type="project" value="UniProtKB-KW"/>
</dbReference>
<evidence type="ECO:0000313" key="3">
    <source>
        <dbReference type="EMBL" id="CAB4547135.1"/>
    </source>
</evidence>
<sequence>MTHITGFFHGGITVKDMDTALAFYRDGLQLEVAFDVINGADYLRNVLALPFSEIRIVYLKIPNSGFVELLEYRGLERRLAAAPPSDYGAGHLCLYVDDIDALVARMHGLGYKTRSAHAVDIVAGPNIGAKVVYLIDPDGYHVELFQKPNKS</sequence>
<dbReference type="InterPro" id="IPR029068">
    <property type="entry name" value="Glyas_Bleomycin-R_OHBP_Dase"/>
</dbReference>
<organism evidence="3">
    <name type="scientific">freshwater metagenome</name>
    <dbReference type="NCBI Taxonomy" id="449393"/>
    <lineage>
        <taxon>unclassified sequences</taxon>
        <taxon>metagenomes</taxon>
        <taxon>ecological metagenomes</taxon>
    </lineage>
</organism>
<dbReference type="InterPro" id="IPR037523">
    <property type="entry name" value="VOC_core"/>
</dbReference>
<keyword evidence="1" id="KW-0479">Metal-binding</keyword>
<name>A0A6J6C7T0_9ZZZZ</name>
<dbReference type="PANTHER" id="PTHR43048">
    <property type="entry name" value="METHYLMALONYL-COA EPIMERASE"/>
    <property type="match status" value="1"/>
</dbReference>
<dbReference type="AlphaFoldDB" id="A0A6J6C7T0"/>
<dbReference type="Pfam" id="PF00903">
    <property type="entry name" value="Glyoxalase"/>
    <property type="match status" value="1"/>
</dbReference>
<evidence type="ECO:0000259" key="2">
    <source>
        <dbReference type="PROSITE" id="PS51819"/>
    </source>
</evidence>
<dbReference type="InterPro" id="IPR051785">
    <property type="entry name" value="MMCE/EMCE_epimerase"/>
</dbReference>
<dbReference type="PROSITE" id="PS51819">
    <property type="entry name" value="VOC"/>
    <property type="match status" value="1"/>
</dbReference>
<dbReference type="SUPFAM" id="SSF54593">
    <property type="entry name" value="Glyoxalase/Bleomycin resistance protein/Dihydroxybiphenyl dioxygenase"/>
    <property type="match status" value="1"/>
</dbReference>
<protein>
    <submittedName>
        <fullName evidence="3">Unannotated protein</fullName>
    </submittedName>
</protein>
<reference evidence="3" key="1">
    <citation type="submission" date="2020-05" db="EMBL/GenBank/DDBJ databases">
        <authorList>
            <person name="Chiriac C."/>
            <person name="Salcher M."/>
            <person name="Ghai R."/>
            <person name="Kavagutti S V."/>
        </authorList>
    </citation>
    <scope>NUCLEOTIDE SEQUENCE</scope>
</reference>
<gene>
    <name evidence="3" type="ORF">UFOPK1506_00192</name>
</gene>